<gene>
    <name evidence="6" type="ORF">PaecuDRAFT_3140</name>
</gene>
<dbReference type="AlphaFoldDB" id="E0IBV1"/>
<name>E0IBV1_9BACL</name>
<dbReference type="Pfam" id="PF05105">
    <property type="entry name" value="Phage_holin_4_1"/>
    <property type="match status" value="1"/>
</dbReference>
<protein>
    <submittedName>
        <fullName evidence="6">Toxin secretion/phage lysis holin</fullName>
    </submittedName>
</protein>
<comment type="similarity">
    <text evidence="5">Belongs to the bacteriophage holin family. Cp-1 holin subfamily.</text>
</comment>
<evidence type="ECO:0000313" key="6">
    <source>
        <dbReference type="EMBL" id="EFM10181.1"/>
    </source>
</evidence>
<accession>E0IBV1</accession>
<reference evidence="6 7" key="1">
    <citation type="submission" date="2010-07" db="EMBL/GenBank/DDBJ databases">
        <title>The draft genome of Paenibacillus curdlanolyticus YK9.</title>
        <authorList>
            <consortium name="US DOE Joint Genome Institute (JGI-PGF)"/>
            <person name="Lucas S."/>
            <person name="Copeland A."/>
            <person name="Lapidus A."/>
            <person name="Cheng J.-F."/>
            <person name="Bruce D."/>
            <person name="Goodwin L."/>
            <person name="Pitluck S."/>
            <person name="Land M.L."/>
            <person name="Hauser L."/>
            <person name="Chang Y.-J."/>
            <person name="Jeffries C."/>
            <person name="Anderson I.J."/>
            <person name="Johnson E."/>
            <person name="Loganathan U."/>
            <person name="Mulhopadhyay B."/>
            <person name="Kyrpides N."/>
            <person name="Woyke T.J."/>
        </authorList>
    </citation>
    <scope>NUCLEOTIDE SEQUENCE [LARGE SCALE GENOMIC DNA]</scope>
    <source>
        <strain evidence="6 7">YK9</strain>
    </source>
</reference>
<dbReference type="NCBIfam" id="TIGR01593">
    <property type="entry name" value="holin_tox_secr"/>
    <property type="match status" value="1"/>
</dbReference>
<proteinExistence type="inferred from homology"/>
<comment type="subcellular location">
    <subcellularLocation>
        <location evidence="1">Membrane</location>
        <topology evidence="1">Multi-pass membrane protein</topology>
    </subcellularLocation>
</comment>
<evidence type="ECO:0000313" key="7">
    <source>
        <dbReference type="Proteomes" id="UP000005387"/>
    </source>
</evidence>
<keyword evidence="4" id="KW-0472">Membrane</keyword>
<keyword evidence="3" id="KW-1133">Transmembrane helix</keyword>
<dbReference type="EMBL" id="AEDD01000008">
    <property type="protein sequence ID" value="EFM10181.1"/>
    <property type="molecule type" value="Genomic_DNA"/>
</dbReference>
<keyword evidence="7" id="KW-1185">Reference proteome</keyword>
<sequence>MRGLLIWEGDKAMIKEYASTIYTAAVGSSGKEAAAGGIVAAAGIVISDLLGGWDKALQVLLWLMVFDYVTGVLGAFKTKTVNSDVMFWGGVRKATLLFVVGLATLLDDWLQPGAPIFRTAAIYFYIGREALSLVENTGVLGVPWPTAIKDKLEQLGGNNDANIGSGKK</sequence>
<dbReference type="STRING" id="717606.PaecuDRAFT_3140"/>
<keyword evidence="2" id="KW-0812">Transmembrane</keyword>
<evidence type="ECO:0000256" key="1">
    <source>
        <dbReference type="ARBA" id="ARBA00004141"/>
    </source>
</evidence>
<evidence type="ECO:0000256" key="2">
    <source>
        <dbReference type="ARBA" id="ARBA00022692"/>
    </source>
</evidence>
<evidence type="ECO:0000256" key="3">
    <source>
        <dbReference type="ARBA" id="ARBA00022989"/>
    </source>
</evidence>
<dbReference type="eggNOG" id="COG4824">
    <property type="taxonomic scope" value="Bacteria"/>
</dbReference>
<dbReference type="InterPro" id="IPR006480">
    <property type="entry name" value="Phage_holin_4_1"/>
</dbReference>
<dbReference type="GO" id="GO:0016020">
    <property type="term" value="C:membrane"/>
    <property type="evidence" value="ECO:0007669"/>
    <property type="project" value="UniProtKB-SubCell"/>
</dbReference>
<evidence type="ECO:0000256" key="5">
    <source>
        <dbReference type="ARBA" id="ARBA00023600"/>
    </source>
</evidence>
<organism evidence="6 7">
    <name type="scientific">Paenibacillus curdlanolyticus YK9</name>
    <dbReference type="NCBI Taxonomy" id="717606"/>
    <lineage>
        <taxon>Bacteria</taxon>
        <taxon>Bacillati</taxon>
        <taxon>Bacillota</taxon>
        <taxon>Bacilli</taxon>
        <taxon>Bacillales</taxon>
        <taxon>Paenibacillaceae</taxon>
        <taxon>Paenibacillus</taxon>
    </lineage>
</organism>
<evidence type="ECO:0000256" key="4">
    <source>
        <dbReference type="ARBA" id="ARBA00023136"/>
    </source>
</evidence>
<dbReference type="Proteomes" id="UP000005387">
    <property type="component" value="Unassembled WGS sequence"/>
</dbReference>